<name>A0ABR2KD56_9EUKA</name>
<proteinExistence type="predicted"/>
<dbReference type="Proteomes" id="UP001470230">
    <property type="component" value="Unassembled WGS sequence"/>
</dbReference>
<evidence type="ECO:0000313" key="2">
    <source>
        <dbReference type="Proteomes" id="UP001470230"/>
    </source>
</evidence>
<sequence length="112" mass="13033">MRILGPELNNFVKVVHSLAADIKAYDAWNARNHFYSSIEKNDIITISFYFLHHEIFISGYKIKPFNLGLDNWCIVGCRSVDDVGVIIDHQNLDNELYDNLYAWCMLICTLVY</sequence>
<protein>
    <submittedName>
        <fullName evidence="1">Uncharacterized protein</fullName>
    </submittedName>
</protein>
<gene>
    <name evidence="1" type="ORF">M9Y10_033808</name>
</gene>
<organism evidence="1 2">
    <name type="scientific">Tritrichomonas musculus</name>
    <dbReference type="NCBI Taxonomy" id="1915356"/>
    <lineage>
        <taxon>Eukaryota</taxon>
        <taxon>Metamonada</taxon>
        <taxon>Parabasalia</taxon>
        <taxon>Tritrichomonadida</taxon>
        <taxon>Tritrichomonadidae</taxon>
        <taxon>Tritrichomonas</taxon>
    </lineage>
</organism>
<dbReference type="EMBL" id="JAPFFF010000005">
    <property type="protein sequence ID" value="KAK8889065.1"/>
    <property type="molecule type" value="Genomic_DNA"/>
</dbReference>
<evidence type="ECO:0000313" key="1">
    <source>
        <dbReference type="EMBL" id="KAK8889065.1"/>
    </source>
</evidence>
<accession>A0ABR2KD56</accession>
<comment type="caution">
    <text evidence="1">The sequence shown here is derived from an EMBL/GenBank/DDBJ whole genome shotgun (WGS) entry which is preliminary data.</text>
</comment>
<keyword evidence="2" id="KW-1185">Reference proteome</keyword>
<reference evidence="1 2" key="1">
    <citation type="submission" date="2024-04" db="EMBL/GenBank/DDBJ databases">
        <title>Tritrichomonas musculus Genome.</title>
        <authorList>
            <person name="Alves-Ferreira E."/>
            <person name="Grigg M."/>
            <person name="Lorenzi H."/>
            <person name="Galac M."/>
        </authorList>
    </citation>
    <scope>NUCLEOTIDE SEQUENCE [LARGE SCALE GENOMIC DNA]</scope>
    <source>
        <strain evidence="1 2">EAF2021</strain>
    </source>
</reference>